<dbReference type="InterPro" id="IPR033480">
    <property type="entry name" value="sCache_2"/>
</dbReference>
<evidence type="ECO:0000313" key="7">
    <source>
        <dbReference type="EMBL" id="RTR19481.1"/>
    </source>
</evidence>
<evidence type="ECO:0000256" key="1">
    <source>
        <dbReference type="ARBA" id="ARBA00004651"/>
    </source>
</evidence>
<dbReference type="OrthoDB" id="8454481at2"/>
<sequence length="167" mass="18331">MHWLSRQFHRHTLLTVLPVLLLLLIIALAAGAPARTRGTDAEALAMMDRAEAFLRQDGVAAAVGAFANRAGPFIDRDLYPMVLDRDGVMLAHGWTPSLNGSDLSDLRDVTGKPFMREVLDAVAGQGHADVTYQWLDPLSGQITRKTLHARRLVLNGQEHTLAVGVYR</sequence>
<evidence type="ECO:0000256" key="5">
    <source>
        <dbReference type="ARBA" id="ARBA00023136"/>
    </source>
</evidence>
<dbReference type="Proteomes" id="UP000277007">
    <property type="component" value="Unassembled WGS sequence"/>
</dbReference>
<dbReference type="RefSeq" id="WP_126616071.1">
    <property type="nucleotide sequence ID" value="NZ_JBHUCY010000049.1"/>
</dbReference>
<evidence type="ECO:0000256" key="4">
    <source>
        <dbReference type="ARBA" id="ARBA00022989"/>
    </source>
</evidence>
<dbReference type="SMART" id="SM01049">
    <property type="entry name" value="Cache_2"/>
    <property type="match status" value="1"/>
</dbReference>
<dbReference type="Gene3D" id="3.30.450.20">
    <property type="entry name" value="PAS domain"/>
    <property type="match status" value="1"/>
</dbReference>
<name>A0A3S0K4F1_9PROT</name>
<accession>A0A3S0K4F1</accession>
<comment type="caution">
    <text evidence="7">The sequence shown here is derived from an EMBL/GenBank/DDBJ whole genome shotgun (WGS) entry which is preliminary data.</text>
</comment>
<dbReference type="GO" id="GO:0005886">
    <property type="term" value="C:plasma membrane"/>
    <property type="evidence" value="ECO:0007669"/>
    <property type="project" value="UniProtKB-SubCell"/>
</dbReference>
<feature type="domain" description="Single Cache" evidence="6">
    <location>
        <begin position="42"/>
        <end position="116"/>
    </location>
</feature>
<evidence type="ECO:0000259" key="6">
    <source>
        <dbReference type="SMART" id="SM01049"/>
    </source>
</evidence>
<keyword evidence="8" id="KW-1185">Reference proteome</keyword>
<dbReference type="EMBL" id="RXMA01000011">
    <property type="protein sequence ID" value="RTR19481.1"/>
    <property type="molecule type" value="Genomic_DNA"/>
</dbReference>
<evidence type="ECO:0000256" key="2">
    <source>
        <dbReference type="ARBA" id="ARBA00022475"/>
    </source>
</evidence>
<organism evidence="7 8">
    <name type="scientific">Azospirillum griseum</name>
    <dbReference type="NCBI Taxonomy" id="2496639"/>
    <lineage>
        <taxon>Bacteria</taxon>
        <taxon>Pseudomonadati</taxon>
        <taxon>Pseudomonadota</taxon>
        <taxon>Alphaproteobacteria</taxon>
        <taxon>Rhodospirillales</taxon>
        <taxon>Azospirillaceae</taxon>
        <taxon>Azospirillum</taxon>
    </lineage>
</organism>
<keyword evidence="2" id="KW-1003">Cell membrane</keyword>
<evidence type="ECO:0000256" key="3">
    <source>
        <dbReference type="ARBA" id="ARBA00022692"/>
    </source>
</evidence>
<dbReference type="AlphaFoldDB" id="A0A3S0K4F1"/>
<dbReference type="Pfam" id="PF17200">
    <property type="entry name" value="sCache_2"/>
    <property type="match status" value="1"/>
</dbReference>
<keyword evidence="5" id="KW-0472">Membrane</keyword>
<keyword evidence="3" id="KW-0812">Transmembrane</keyword>
<gene>
    <name evidence="7" type="ORF">EJ903_13380</name>
</gene>
<keyword evidence="4" id="KW-1133">Transmembrane helix</keyword>
<evidence type="ECO:0000313" key="8">
    <source>
        <dbReference type="Proteomes" id="UP000277007"/>
    </source>
</evidence>
<proteinExistence type="predicted"/>
<comment type="subcellular location">
    <subcellularLocation>
        <location evidence="1">Cell membrane</location>
        <topology evidence="1">Multi-pass membrane protein</topology>
    </subcellularLocation>
</comment>
<protein>
    <submittedName>
        <fullName evidence="7">Chemotaxis protein</fullName>
    </submittedName>
</protein>
<reference evidence="7 8" key="1">
    <citation type="submission" date="2018-12" db="EMBL/GenBank/DDBJ databases">
        <authorList>
            <person name="Yang Y."/>
        </authorList>
    </citation>
    <scope>NUCLEOTIDE SEQUENCE [LARGE SCALE GENOMIC DNA]</scope>
    <source>
        <strain evidence="7 8">L-25-5w-1</strain>
    </source>
</reference>